<reference evidence="2 3" key="1">
    <citation type="journal article" date="2019" name="G3 (Bethesda)">
        <title>Sequencing of a Wild Apple (Malus baccata) Genome Unravels the Differences Between Cultivated and Wild Apple Species Regarding Disease Resistance and Cold Tolerance.</title>
        <authorList>
            <person name="Chen X."/>
        </authorList>
    </citation>
    <scope>NUCLEOTIDE SEQUENCE [LARGE SCALE GENOMIC DNA]</scope>
    <source>
        <strain evidence="3">cv. Shandingzi</strain>
        <tissue evidence="2">Leaves</tissue>
    </source>
</reference>
<protein>
    <submittedName>
        <fullName evidence="2">Uncharacterized protein</fullName>
    </submittedName>
</protein>
<gene>
    <name evidence="2" type="ORF">C1H46_024559</name>
</gene>
<name>A0A540LTR5_MALBA</name>
<dbReference type="EMBL" id="VIEB01000467">
    <property type="protein sequence ID" value="TQD89857.1"/>
    <property type="molecule type" value="Genomic_DNA"/>
</dbReference>
<comment type="caution">
    <text evidence="2">The sequence shown here is derived from an EMBL/GenBank/DDBJ whole genome shotgun (WGS) entry which is preliminary data.</text>
</comment>
<dbReference type="AlphaFoldDB" id="A0A540LTR5"/>
<proteinExistence type="predicted"/>
<evidence type="ECO:0000256" key="1">
    <source>
        <dbReference type="SAM" id="MobiDB-lite"/>
    </source>
</evidence>
<feature type="region of interest" description="Disordered" evidence="1">
    <location>
        <begin position="1"/>
        <end position="81"/>
    </location>
</feature>
<evidence type="ECO:0000313" key="2">
    <source>
        <dbReference type="EMBL" id="TQD89857.1"/>
    </source>
</evidence>
<accession>A0A540LTR5</accession>
<keyword evidence="3" id="KW-1185">Reference proteome</keyword>
<evidence type="ECO:0000313" key="3">
    <source>
        <dbReference type="Proteomes" id="UP000315295"/>
    </source>
</evidence>
<sequence>MHNPHTYPAPPNPAPSHHQCLPLPPLLPTSPRHPMKPSPPPPSAHALPNRHLSSCDRIDTVRSSQSNRPHLCSRGPCALRR</sequence>
<dbReference type="Proteomes" id="UP000315295">
    <property type="component" value="Unassembled WGS sequence"/>
</dbReference>
<organism evidence="2 3">
    <name type="scientific">Malus baccata</name>
    <name type="common">Siberian crab apple</name>
    <name type="synonym">Pyrus baccata</name>
    <dbReference type="NCBI Taxonomy" id="106549"/>
    <lineage>
        <taxon>Eukaryota</taxon>
        <taxon>Viridiplantae</taxon>
        <taxon>Streptophyta</taxon>
        <taxon>Embryophyta</taxon>
        <taxon>Tracheophyta</taxon>
        <taxon>Spermatophyta</taxon>
        <taxon>Magnoliopsida</taxon>
        <taxon>eudicotyledons</taxon>
        <taxon>Gunneridae</taxon>
        <taxon>Pentapetalae</taxon>
        <taxon>rosids</taxon>
        <taxon>fabids</taxon>
        <taxon>Rosales</taxon>
        <taxon>Rosaceae</taxon>
        <taxon>Amygdaloideae</taxon>
        <taxon>Maleae</taxon>
        <taxon>Malus</taxon>
    </lineage>
</organism>